<evidence type="ECO:0000313" key="7">
    <source>
        <dbReference type="Proteomes" id="UP000225706"/>
    </source>
</evidence>
<feature type="region of interest" description="Disordered" evidence="4">
    <location>
        <begin position="62"/>
        <end position="102"/>
    </location>
</feature>
<dbReference type="GO" id="GO:0008270">
    <property type="term" value="F:zinc ion binding"/>
    <property type="evidence" value="ECO:0007669"/>
    <property type="project" value="UniProtKB-KW"/>
</dbReference>
<keyword evidence="1 3" id="KW-0479">Metal-binding</keyword>
<feature type="compositionally biased region" description="Basic and acidic residues" evidence="4">
    <location>
        <begin position="213"/>
        <end position="250"/>
    </location>
</feature>
<dbReference type="InterPro" id="IPR001841">
    <property type="entry name" value="Znf_RING"/>
</dbReference>
<dbReference type="Proteomes" id="UP000225706">
    <property type="component" value="Unassembled WGS sequence"/>
</dbReference>
<evidence type="ECO:0000256" key="3">
    <source>
        <dbReference type="PROSITE-ProRule" id="PRU00175"/>
    </source>
</evidence>
<protein>
    <recommendedName>
        <fullName evidence="5">RING-type domain-containing protein</fullName>
    </recommendedName>
</protein>
<evidence type="ECO:0000256" key="2">
    <source>
        <dbReference type="ARBA" id="ARBA00022833"/>
    </source>
</evidence>
<comment type="caution">
    <text evidence="6">The sequence shown here is derived from an EMBL/GenBank/DDBJ whole genome shotgun (WGS) entry which is preliminary data.</text>
</comment>
<feature type="domain" description="RING-type" evidence="5">
    <location>
        <begin position="17"/>
        <end position="55"/>
    </location>
</feature>
<feature type="compositionally biased region" description="Low complexity" evidence="4">
    <location>
        <begin position="189"/>
        <end position="200"/>
    </location>
</feature>
<keyword evidence="1 3" id="KW-0863">Zinc-finger</keyword>
<dbReference type="SUPFAM" id="SSF57850">
    <property type="entry name" value="RING/U-box"/>
    <property type="match status" value="1"/>
</dbReference>
<feature type="region of interest" description="Disordered" evidence="4">
    <location>
        <begin position="176"/>
        <end position="250"/>
    </location>
</feature>
<dbReference type="PROSITE" id="PS50089">
    <property type="entry name" value="ZF_RING_2"/>
    <property type="match status" value="1"/>
</dbReference>
<reference evidence="7" key="1">
    <citation type="journal article" date="2017" name="bioRxiv">
        <title>Comparative analysis of the genomes of Stylophora pistillata and Acropora digitifera provides evidence for extensive differences between species of corals.</title>
        <authorList>
            <person name="Voolstra C.R."/>
            <person name="Li Y."/>
            <person name="Liew Y.J."/>
            <person name="Baumgarten S."/>
            <person name="Zoccola D."/>
            <person name="Flot J.-F."/>
            <person name="Tambutte S."/>
            <person name="Allemand D."/>
            <person name="Aranda M."/>
        </authorList>
    </citation>
    <scope>NUCLEOTIDE SEQUENCE [LARGE SCALE GENOMIC DNA]</scope>
</reference>
<keyword evidence="2" id="KW-0862">Zinc</keyword>
<feature type="compositionally biased region" description="Basic and acidic residues" evidence="4">
    <location>
        <begin position="376"/>
        <end position="385"/>
    </location>
</feature>
<feature type="region of interest" description="Disordered" evidence="4">
    <location>
        <begin position="286"/>
        <end position="337"/>
    </location>
</feature>
<dbReference type="CDD" id="cd16449">
    <property type="entry name" value="RING-HC"/>
    <property type="match status" value="1"/>
</dbReference>
<feature type="region of interest" description="Disordered" evidence="4">
    <location>
        <begin position="376"/>
        <end position="430"/>
    </location>
</feature>
<evidence type="ECO:0000313" key="6">
    <source>
        <dbReference type="EMBL" id="PFX17021.1"/>
    </source>
</evidence>
<accession>A0A2B4RHC8</accession>
<evidence type="ECO:0000256" key="1">
    <source>
        <dbReference type="ARBA" id="ARBA00022771"/>
    </source>
</evidence>
<evidence type="ECO:0000259" key="5">
    <source>
        <dbReference type="PROSITE" id="PS50089"/>
    </source>
</evidence>
<feature type="compositionally biased region" description="Polar residues" evidence="4">
    <location>
        <begin position="410"/>
        <end position="430"/>
    </location>
</feature>
<proteinExistence type="predicted"/>
<feature type="compositionally biased region" description="Basic and acidic residues" evidence="4">
    <location>
        <begin position="398"/>
        <end position="409"/>
    </location>
</feature>
<organism evidence="6 7">
    <name type="scientific">Stylophora pistillata</name>
    <name type="common">Smooth cauliflower coral</name>
    <dbReference type="NCBI Taxonomy" id="50429"/>
    <lineage>
        <taxon>Eukaryota</taxon>
        <taxon>Metazoa</taxon>
        <taxon>Cnidaria</taxon>
        <taxon>Anthozoa</taxon>
        <taxon>Hexacorallia</taxon>
        <taxon>Scleractinia</taxon>
        <taxon>Astrocoeniina</taxon>
        <taxon>Pocilloporidae</taxon>
        <taxon>Stylophora</taxon>
    </lineage>
</organism>
<keyword evidence="7" id="KW-1185">Reference proteome</keyword>
<dbReference type="EMBL" id="LSMT01000503">
    <property type="protein sequence ID" value="PFX17021.1"/>
    <property type="molecule type" value="Genomic_DNA"/>
</dbReference>
<gene>
    <name evidence="6" type="ORF">AWC38_SpisGene18691</name>
</gene>
<dbReference type="AlphaFoldDB" id="A0A2B4RHC8"/>
<feature type="compositionally biased region" description="Polar residues" evidence="4">
    <location>
        <begin position="386"/>
        <end position="396"/>
    </location>
</feature>
<feature type="compositionally biased region" description="Low complexity" evidence="4">
    <location>
        <begin position="71"/>
        <end position="92"/>
    </location>
</feature>
<dbReference type="OrthoDB" id="5958958at2759"/>
<name>A0A2B4RHC8_STYPI</name>
<sequence length="430" mass="48904">MPTVMDNQWSSPKFITCPDCGERYDSARKRRLIDTCGHPRCYSCLFVDKPCPLCQKLPQDPKSRASSFHAGSSGSEESLNTSSNTLSSGNLTKDQSSLSHPDLSVINKERAATLPARGFRTDNYFRSLYRYDPHSTENTDVKDFKQRNRSVQNYHKSLENLSDQFWKSVERASSPLGRSTVSSLKSDDSLPSSIRSSTDDVTSTLSRLTVPDLPRRRSSTDVPKRPEYQKRDSYRSEALRKPDISEVRPRSQSDFIAIKSSEGEFRERHFYTLPTNFHRSDFDRYRAGSDKSSDTSLPFSDSCSESSGDSDHLTVGNPRSPPYRGMTKRLSYDENQNERLKIAEERLLSRLMGTEEEAKRKMDAKNPMENDIHWVIEPPKQDEPKNTSGVHTTSGHPTKPDPPKRRESGQRINVQKSQEVNGQYRTVTSL</sequence>
<evidence type="ECO:0000256" key="4">
    <source>
        <dbReference type="SAM" id="MobiDB-lite"/>
    </source>
</evidence>